<protein>
    <submittedName>
        <fullName evidence="3">Gag-pol polyprotein</fullName>
    </submittedName>
</protein>
<organism evidence="3 4">
    <name type="scientific">Trifolium medium</name>
    <dbReference type="NCBI Taxonomy" id="97028"/>
    <lineage>
        <taxon>Eukaryota</taxon>
        <taxon>Viridiplantae</taxon>
        <taxon>Streptophyta</taxon>
        <taxon>Embryophyta</taxon>
        <taxon>Tracheophyta</taxon>
        <taxon>Spermatophyta</taxon>
        <taxon>Magnoliopsida</taxon>
        <taxon>eudicotyledons</taxon>
        <taxon>Gunneridae</taxon>
        <taxon>Pentapetalae</taxon>
        <taxon>rosids</taxon>
        <taxon>fabids</taxon>
        <taxon>Fabales</taxon>
        <taxon>Fabaceae</taxon>
        <taxon>Papilionoideae</taxon>
        <taxon>50 kb inversion clade</taxon>
        <taxon>NPAAA clade</taxon>
        <taxon>Hologalegina</taxon>
        <taxon>IRL clade</taxon>
        <taxon>Trifolieae</taxon>
        <taxon>Trifolium</taxon>
    </lineage>
</organism>
<keyword evidence="4" id="KW-1185">Reference proteome</keyword>
<evidence type="ECO:0000259" key="2">
    <source>
        <dbReference type="Pfam" id="PF22936"/>
    </source>
</evidence>
<dbReference type="Pfam" id="PF22936">
    <property type="entry name" value="Pol_BBD"/>
    <property type="match status" value="1"/>
</dbReference>
<feature type="region of interest" description="Disordered" evidence="1">
    <location>
        <begin position="1"/>
        <end position="33"/>
    </location>
</feature>
<evidence type="ECO:0000313" key="3">
    <source>
        <dbReference type="EMBL" id="MCI30344.1"/>
    </source>
</evidence>
<dbReference type="AlphaFoldDB" id="A0A392R2J8"/>
<sequence length="102" mass="11544">MSQCYKARGYPQKPKSPKQNKKKVQTQRVKKVWKAKTTTSNLAHTPLRIPSKEDWYFDSGCSKHMTRDKKYLKEVRTFSGGRVVFGDGAKGKVKGIGKLASP</sequence>
<dbReference type="Proteomes" id="UP000265520">
    <property type="component" value="Unassembled WGS sequence"/>
</dbReference>
<reference evidence="3 4" key="1">
    <citation type="journal article" date="2018" name="Front. Plant Sci.">
        <title>Red Clover (Trifolium pratense) and Zigzag Clover (T. medium) - A Picture of Genomic Similarities and Differences.</title>
        <authorList>
            <person name="Dluhosova J."/>
            <person name="Istvanek J."/>
            <person name="Nedelnik J."/>
            <person name="Repkova J."/>
        </authorList>
    </citation>
    <scope>NUCLEOTIDE SEQUENCE [LARGE SCALE GENOMIC DNA]</scope>
    <source>
        <strain evidence="4">cv. 10/8</strain>
        <tissue evidence="3">Leaf</tissue>
    </source>
</reference>
<proteinExistence type="predicted"/>
<evidence type="ECO:0000313" key="4">
    <source>
        <dbReference type="Proteomes" id="UP000265520"/>
    </source>
</evidence>
<dbReference type="InterPro" id="IPR054722">
    <property type="entry name" value="PolX-like_BBD"/>
</dbReference>
<dbReference type="EMBL" id="LXQA010178872">
    <property type="protein sequence ID" value="MCI30344.1"/>
    <property type="molecule type" value="Genomic_DNA"/>
</dbReference>
<feature type="non-terminal residue" evidence="3">
    <location>
        <position position="102"/>
    </location>
</feature>
<feature type="compositionally biased region" description="Basic residues" evidence="1">
    <location>
        <begin position="15"/>
        <end position="33"/>
    </location>
</feature>
<name>A0A392R2J8_9FABA</name>
<evidence type="ECO:0000256" key="1">
    <source>
        <dbReference type="SAM" id="MobiDB-lite"/>
    </source>
</evidence>
<comment type="caution">
    <text evidence="3">The sequence shown here is derived from an EMBL/GenBank/DDBJ whole genome shotgun (WGS) entry which is preliminary data.</text>
</comment>
<accession>A0A392R2J8</accession>
<feature type="domain" description="Retrovirus-related Pol polyprotein from transposon TNT 1-94-like beta-barrel" evidence="2">
    <location>
        <begin position="55"/>
        <end position="99"/>
    </location>
</feature>